<gene>
    <name evidence="2" type="ORF">GCM10025874_19950</name>
</gene>
<comment type="caution">
    <text evidence="2">The sequence shown here is derived from an EMBL/GenBank/DDBJ whole genome shotgun (WGS) entry which is preliminary data.</text>
</comment>
<reference evidence="2 3" key="1">
    <citation type="journal article" date="2014" name="Int. J. Syst. Evol. Microbiol.">
        <title>Complete genome sequence of Corynebacterium casei LMG S-19264T (=DSM 44701T), isolated from a smear-ripened cheese.</title>
        <authorList>
            <consortium name="US DOE Joint Genome Institute (JGI-PGF)"/>
            <person name="Walter F."/>
            <person name="Albersmeier A."/>
            <person name="Kalinowski J."/>
            <person name="Ruckert C."/>
        </authorList>
    </citation>
    <scope>NUCLEOTIDE SEQUENCE [LARGE SCALE GENOMIC DNA]</scope>
    <source>
        <strain evidence="2 3">NBRC 112289</strain>
    </source>
</reference>
<dbReference type="InterPro" id="IPR014457">
    <property type="entry name" value="UCP010260"/>
</dbReference>
<sequence length="159" mass="17306">MTRTAPGDPVWHAAEGVHRAWEGTAVIGRGEEAWRRAAHDVLRWAVKTRSGFAVPASAPVAPGERVTVTARVLGVAIREPVEVVAVVEGAERVGFAYATRPGHPVDGEECFVVHRDGDAVLLTVRSLTAPAPRGPWRALFPLLLVAQRVARRRYLRALR</sequence>
<evidence type="ECO:0000313" key="3">
    <source>
        <dbReference type="Proteomes" id="UP001157160"/>
    </source>
</evidence>
<dbReference type="EMBL" id="BSUL01000001">
    <property type="protein sequence ID" value="GMA28742.1"/>
    <property type="molecule type" value="Genomic_DNA"/>
</dbReference>
<dbReference type="PIRSF" id="PIRSF010260">
    <property type="entry name" value="UCP010260"/>
    <property type="match status" value="1"/>
</dbReference>
<name>A0AA37XCR8_9MICO</name>
<evidence type="ECO:0000313" key="2">
    <source>
        <dbReference type="EMBL" id="GMA28742.1"/>
    </source>
</evidence>
<dbReference type="PANTHER" id="PTHR34202">
    <property type="entry name" value="UPF0548 PROTEIN"/>
    <property type="match status" value="1"/>
</dbReference>
<evidence type="ECO:0000259" key="1">
    <source>
        <dbReference type="Pfam" id="PF09348"/>
    </source>
</evidence>
<protein>
    <recommendedName>
        <fullName evidence="1">DUF1990 domain-containing protein</fullName>
    </recommendedName>
</protein>
<dbReference type="AlphaFoldDB" id="A0AA37XCR8"/>
<keyword evidence="3" id="KW-1185">Reference proteome</keyword>
<dbReference type="InterPro" id="IPR018960">
    <property type="entry name" value="DUF1990"/>
</dbReference>
<organism evidence="2 3">
    <name type="scientific">Arenivirga flava</name>
    <dbReference type="NCBI Taxonomy" id="1930060"/>
    <lineage>
        <taxon>Bacteria</taxon>
        <taxon>Bacillati</taxon>
        <taxon>Actinomycetota</taxon>
        <taxon>Actinomycetes</taxon>
        <taxon>Micrococcales</taxon>
        <taxon>Microbacteriaceae</taxon>
        <taxon>Arenivirga</taxon>
    </lineage>
</organism>
<dbReference type="Pfam" id="PF09348">
    <property type="entry name" value="DUF1990"/>
    <property type="match status" value="1"/>
</dbReference>
<dbReference type="Proteomes" id="UP001157160">
    <property type="component" value="Unassembled WGS sequence"/>
</dbReference>
<dbReference type="RefSeq" id="WP_284232201.1">
    <property type="nucleotide sequence ID" value="NZ_BSUL01000001.1"/>
</dbReference>
<dbReference type="PANTHER" id="PTHR34202:SF1">
    <property type="entry name" value="UPF0548 PROTEIN"/>
    <property type="match status" value="1"/>
</dbReference>
<feature type="domain" description="DUF1990" evidence="1">
    <location>
        <begin position="23"/>
        <end position="157"/>
    </location>
</feature>
<proteinExistence type="predicted"/>
<accession>A0AA37XCR8</accession>